<keyword evidence="5" id="KW-1185">Reference proteome</keyword>
<evidence type="ECO:0000259" key="3">
    <source>
        <dbReference type="Pfam" id="PF08338"/>
    </source>
</evidence>
<evidence type="ECO:0008006" key="6">
    <source>
        <dbReference type="Google" id="ProtNLM"/>
    </source>
</evidence>
<dbReference type="Gene3D" id="3.40.50.720">
    <property type="entry name" value="NAD(P)-binding Rossmann-like Domain"/>
    <property type="match status" value="1"/>
</dbReference>
<dbReference type="Pfam" id="PF01370">
    <property type="entry name" value="Epimerase"/>
    <property type="match status" value="1"/>
</dbReference>
<evidence type="ECO:0000313" key="4">
    <source>
        <dbReference type="EMBL" id="CEA16011.1"/>
    </source>
</evidence>
<dbReference type="InterPro" id="IPR001509">
    <property type="entry name" value="Epimerase_deHydtase"/>
</dbReference>
<dbReference type="InterPro" id="IPR036291">
    <property type="entry name" value="NAD(P)-bd_dom_sf"/>
</dbReference>
<organism evidence="4 5">
    <name type="scientific">Fermentimonas caenicola</name>
    <dbReference type="NCBI Taxonomy" id="1562970"/>
    <lineage>
        <taxon>Bacteria</taxon>
        <taxon>Pseudomonadati</taxon>
        <taxon>Bacteroidota</taxon>
        <taxon>Bacteroidia</taxon>
        <taxon>Bacteroidales</taxon>
        <taxon>Dysgonomonadaceae</taxon>
        <taxon>Fermentimonas</taxon>
    </lineage>
</organism>
<dbReference type="InterPro" id="IPR013549">
    <property type="entry name" value="DUF1731"/>
</dbReference>
<accession>A0A098C0Q3</accession>
<sequence length="302" mass="34577">MKTVLITGGSGMIGSRLSKLLLDKGYKVIWLSRERFVKAQIPRYRWDYRKGEIDSDALEQADIIIHLAGSNLGEGAWTRKKKQKIVESRVLTSRLIIDTLIKLNKKPEIFISASAIGYYGMHTDEKVYNEDDFPAKNDFLSRTCKKWEAAAFNFTKELNIRTVVLRTSFVIHKNSHTFNKLKLPVRFGIGSPFGSGKQIFSWIHLEDLCNLYIKSIEDTSMEGVYNAVSPEHISNAEFMRCLAKEMKRPFFFPKIPSFMLRLFMGEASGMILEGSRISSRKIIDKGFIFKFNTASEAIKESF</sequence>
<feature type="domain" description="NAD-dependent epimerase/dehydratase" evidence="2">
    <location>
        <begin position="4"/>
        <end position="226"/>
    </location>
</feature>
<dbReference type="PANTHER" id="PTHR11092:SF0">
    <property type="entry name" value="EPIMERASE FAMILY PROTEIN SDR39U1"/>
    <property type="match status" value="1"/>
</dbReference>
<comment type="similarity">
    <text evidence="1">Belongs to the NAD(P)-dependent epimerase/dehydratase family. SDR39U1 subfamily.</text>
</comment>
<evidence type="ECO:0000256" key="1">
    <source>
        <dbReference type="ARBA" id="ARBA00009353"/>
    </source>
</evidence>
<feature type="domain" description="DUF1731" evidence="3">
    <location>
        <begin position="255"/>
        <end position="300"/>
    </location>
</feature>
<dbReference type="OrthoDB" id="329806at2"/>
<dbReference type="HOGENOM" id="CLU_047373_0_3_10"/>
<reference evidence="4 5" key="1">
    <citation type="submission" date="2014-08" db="EMBL/GenBank/DDBJ databases">
        <authorList>
            <person name="Wibberg D."/>
        </authorList>
    </citation>
    <scope>NUCLEOTIDE SEQUENCE [LARGE SCALE GENOMIC DNA]</scope>
    <source>
        <strain evidence="5">ING2-E5B</strain>
    </source>
</reference>
<evidence type="ECO:0000259" key="2">
    <source>
        <dbReference type="Pfam" id="PF01370"/>
    </source>
</evidence>
<name>A0A098C0Q3_9BACT</name>
<evidence type="ECO:0000313" key="5">
    <source>
        <dbReference type="Proteomes" id="UP000032417"/>
    </source>
</evidence>
<dbReference type="PANTHER" id="PTHR11092">
    <property type="entry name" value="SUGAR NUCLEOTIDE EPIMERASE RELATED"/>
    <property type="match status" value="1"/>
</dbReference>
<dbReference type="InterPro" id="IPR010099">
    <property type="entry name" value="SDR39U1"/>
</dbReference>
<dbReference type="Proteomes" id="UP000032417">
    <property type="component" value="Chromosome 1"/>
</dbReference>
<dbReference type="SUPFAM" id="SSF51735">
    <property type="entry name" value="NAD(P)-binding Rossmann-fold domains"/>
    <property type="match status" value="1"/>
</dbReference>
<gene>
    <name evidence="4" type="ORF">ING2E5B_1261</name>
</gene>
<dbReference type="AlphaFoldDB" id="A0A098C0Q3"/>
<dbReference type="EMBL" id="LN515532">
    <property type="protein sequence ID" value="CEA16011.1"/>
    <property type="molecule type" value="Genomic_DNA"/>
</dbReference>
<dbReference type="PATRIC" id="fig|1562970.3.peg.1247"/>
<dbReference type="Pfam" id="PF08338">
    <property type="entry name" value="DUF1731"/>
    <property type="match status" value="1"/>
</dbReference>
<dbReference type="NCBIfam" id="TIGR01777">
    <property type="entry name" value="yfcH"/>
    <property type="match status" value="1"/>
</dbReference>
<proteinExistence type="inferred from homology"/>
<dbReference type="KEGG" id="pbt:ING2E5B_1261"/>
<protein>
    <recommendedName>
        <fullName evidence="6">TIGR01777 family protein</fullName>
    </recommendedName>
</protein>
<dbReference type="STRING" id="1562970.ING2E5B_1261"/>